<reference evidence="1 2" key="1">
    <citation type="submission" date="2020-02" db="EMBL/GenBank/DDBJ databases">
        <title>Whole Genome Shotgun Sequence of Streptomyces sp. strain CWH03.</title>
        <authorList>
            <person name="Dohra H."/>
            <person name="Kodani S."/>
            <person name="Yamamura H."/>
        </authorList>
    </citation>
    <scope>NUCLEOTIDE SEQUENCE [LARGE SCALE GENOMIC DNA]</scope>
    <source>
        <strain evidence="1 2">CWH03</strain>
    </source>
</reference>
<sequence>MTAEGMSRLDELATTFADDLTALTRGVLGEGTPPFAALNMGHRVRVSPMTADEKEQRIPVSVNGEPVLSLTARYYCCWDGSSTFLATDQTDVHVYYAGISDPLIRFEYVRNSKEPPGAHIQVHAHRDEMAYLLRLADTGRPREGFRRRKLPRLSEMHLPVGGHRMRPALEDVLLFLKREFAIDTTATWRTVIGEHLRNWREIQLMSAVRDAPDAAVEVLRTLGYTVHPPTVVGPRVSPEKVKLYWP</sequence>
<dbReference type="AlphaFoldDB" id="A0A6A0ANA2"/>
<dbReference type="Proteomes" id="UP000484988">
    <property type="component" value="Unassembled WGS sequence"/>
</dbReference>
<name>A0A6A0ANA2_9ACTN</name>
<organism evidence="1 2">
    <name type="scientific">Streptomyces pacificus</name>
    <dbReference type="NCBI Taxonomy" id="2705029"/>
    <lineage>
        <taxon>Bacteria</taxon>
        <taxon>Bacillati</taxon>
        <taxon>Actinomycetota</taxon>
        <taxon>Actinomycetes</taxon>
        <taxon>Kitasatosporales</taxon>
        <taxon>Streptomycetaceae</taxon>
        <taxon>Streptomyces</taxon>
    </lineage>
</organism>
<dbReference type="EMBL" id="BLLG01000001">
    <property type="protein sequence ID" value="GFH34322.1"/>
    <property type="molecule type" value="Genomic_DNA"/>
</dbReference>
<accession>A0A6A0ANA2</accession>
<evidence type="ECO:0000313" key="2">
    <source>
        <dbReference type="Proteomes" id="UP000484988"/>
    </source>
</evidence>
<evidence type="ECO:0000313" key="1">
    <source>
        <dbReference type="EMBL" id="GFH34322.1"/>
    </source>
</evidence>
<gene>
    <name evidence="1" type="ORF">SCWH03_05360</name>
</gene>
<dbReference type="RefSeq" id="WP_173261110.1">
    <property type="nucleotide sequence ID" value="NZ_BLLG01000001.1"/>
</dbReference>
<proteinExistence type="predicted"/>
<comment type="caution">
    <text evidence="1">The sequence shown here is derived from an EMBL/GenBank/DDBJ whole genome shotgun (WGS) entry which is preliminary data.</text>
</comment>
<keyword evidence="2" id="KW-1185">Reference proteome</keyword>
<protein>
    <submittedName>
        <fullName evidence="1">Uncharacterized protein</fullName>
    </submittedName>
</protein>